<evidence type="ECO:0000256" key="1">
    <source>
        <dbReference type="SAM" id="MobiDB-lite"/>
    </source>
</evidence>
<dbReference type="EMBL" id="QPFP01000004">
    <property type="protein sequence ID" value="TEB37543.1"/>
    <property type="molecule type" value="Genomic_DNA"/>
</dbReference>
<dbReference type="AlphaFoldDB" id="A0A4Y7TTP5"/>
<dbReference type="Proteomes" id="UP000298030">
    <property type="component" value="Unassembled WGS sequence"/>
</dbReference>
<sequence length="720" mass="80620">MAGLSREGDARSLETTTVNRLLRPLRTRCNVLAKMVSTQSRSATYSSSRRSTISDASNQDLPLVVYPPPDKFASKAHFSQGYKNSLELIRRIYAVRDAFRNVVTRAASASQKSEGVPALSSLCTLVIGQNMFGWEEPPEGEEEEDSEPDATDFVDQMYEAVPMACRRRLLSSHAVGIILNTCPHHVTLISILLDETLPLRLEYEVTQLLEALFLAALRPKPNGPSPIRHPAHSKFLTEWLERWSSAGFTVLAFASILSDALTEIQDKDVWVCKAVDNVSRRLHHLDATGFYWLATRFADLVYTQSATRRHPQPQNLDQTGDDLLDIYNGLYQWLNLALERPHLPSKESSDKLLDGDALFELIRTSSFSLVSGAKSFPPKLQDCTISLCLMWLFHNRKNAPKDYTKHVESSLASFTPRPTTFHGFVKHLFGNNPVGDARHTIQSYISLLQSCDIRKLEASLCGSALYVVENLESDARLTPKDRTEVKLYRQQLVELVDEAESKLFKAPTQVAQVPGTWSSRGEGFSAISHSPWSKGGWEWEPVIGCWVRKQAVDLASPSAAIARKRRKVAFATPMKSNRPLSWDSPADGLTGLWVRTPRPKLHLHRNTPRTGKIPALFPTKTVQFTSLVANAVSRRTVLHPVNQNESRRSSIDEVILPSDDLNLASRSPRPPSPEKKERNLTFYEASTSTSHPDDHSVRCTSQCLLYLDLPVSSSVHFSDM</sequence>
<accession>A0A4Y7TTP5</accession>
<reference evidence="2 3" key="1">
    <citation type="journal article" date="2019" name="Nat. Ecol. Evol.">
        <title>Megaphylogeny resolves global patterns of mushroom evolution.</title>
        <authorList>
            <person name="Varga T."/>
            <person name="Krizsan K."/>
            <person name="Foldi C."/>
            <person name="Dima B."/>
            <person name="Sanchez-Garcia M."/>
            <person name="Sanchez-Ramirez S."/>
            <person name="Szollosi G.J."/>
            <person name="Szarkandi J.G."/>
            <person name="Papp V."/>
            <person name="Albert L."/>
            <person name="Andreopoulos W."/>
            <person name="Angelini C."/>
            <person name="Antonin V."/>
            <person name="Barry K.W."/>
            <person name="Bougher N.L."/>
            <person name="Buchanan P."/>
            <person name="Buyck B."/>
            <person name="Bense V."/>
            <person name="Catcheside P."/>
            <person name="Chovatia M."/>
            <person name="Cooper J."/>
            <person name="Damon W."/>
            <person name="Desjardin D."/>
            <person name="Finy P."/>
            <person name="Geml J."/>
            <person name="Haridas S."/>
            <person name="Hughes K."/>
            <person name="Justo A."/>
            <person name="Karasinski D."/>
            <person name="Kautmanova I."/>
            <person name="Kiss B."/>
            <person name="Kocsube S."/>
            <person name="Kotiranta H."/>
            <person name="LaButti K.M."/>
            <person name="Lechner B.E."/>
            <person name="Liimatainen K."/>
            <person name="Lipzen A."/>
            <person name="Lukacs Z."/>
            <person name="Mihaltcheva S."/>
            <person name="Morgado L.N."/>
            <person name="Niskanen T."/>
            <person name="Noordeloos M.E."/>
            <person name="Ohm R.A."/>
            <person name="Ortiz-Santana B."/>
            <person name="Ovrebo C."/>
            <person name="Racz N."/>
            <person name="Riley R."/>
            <person name="Savchenko A."/>
            <person name="Shiryaev A."/>
            <person name="Soop K."/>
            <person name="Spirin V."/>
            <person name="Szebenyi C."/>
            <person name="Tomsovsky M."/>
            <person name="Tulloss R.E."/>
            <person name="Uehling J."/>
            <person name="Grigoriev I.V."/>
            <person name="Vagvolgyi C."/>
            <person name="Papp T."/>
            <person name="Martin F.M."/>
            <person name="Miettinen O."/>
            <person name="Hibbett D.S."/>
            <person name="Nagy L.G."/>
        </authorList>
    </citation>
    <scope>NUCLEOTIDE SEQUENCE [LARGE SCALE GENOMIC DNA]</scope>
    <source>
        <strain evidence="2 3">FP101781</strain>
    </source>
</reference>
<proteinExistence type="predicted"/>
<dbReference type="OrthoDB" id="3158032at2759"/>
<protein>
    <submittedName>
        <fullName evidence="2">Uncharacterized protein</fullName>
    </submittedName>
</protein>
<feature type="region of interest" description="Disordered" evidence="1">
    <location>
        <begin position="659"/>
        <end position="679"/>
    </location>
</feature>
<evidence type="ECO:0000313" key="2">
    <source>
        <dbReference type="EMBL" id="TEB37543.1"/>
    </source>
</evidence>
<gene>
    <name evidence="2" type="ORF">FA13DRAFT_1726656</name>
</gene>
<keyword evidence="3" id="KW-1185">Reference proteome</keyword>
<organism evidence="2 3">
    <name type="scientific">Coprinellus micaceus</name>
    <name type="common">Glistening ink-cap mushroom</name>
    <name type="synonym">Coprinus micaceus</name>
    <dbReference type="NCBI Taxonomy" id="71717"/>
    <lineage>
        <taxon>Eukaryota</taxon>
        <taxon>Fungi</taxon>
        <taxon>Dikarya</taxon>
        <taxon>Basidiomycota</taxon>
        <taxon>Agaricomycotina</taxon>
        <taxon>Agaricomycetes</taxon>
        <taxon>Agaricomycetidae</taxon>
        <taxon>Agaricales</taxon>
        <taxon>Agaricineae</taxon>
        <taxon>Psathyrellaceae</taxon>
        <taxon>Coprinellus</taxon>
    </lineage>
</organism>
<comment type="caution">
    <text evidence="2">The sequence shown here is derived from an EMBL/GenBank/DDBJ whole genome shotgun (WGS) entry which is preliminary data.</text>
</comment>
<evidence type="ECO:0000313" key="3">
    <source>
        <dbReference type="Proteomes" id="UP000298030"/>
    </source>
</evidence>
<name>A0A4Y7TTP5_COPMI</name>